<dbReference type="AlphaFoldDB" id="A0A3S8RW05"/>
<dbReference type="GO" id="GO:0035269">
    <property type="term" value="P:protein O-linked glycosylation via mannose"/>
    <property type="evidence" value="ECO:0007669"/>
    <property type="project" value="TreeGrafter"/>
</dbReference>
<dbReference type="InterPro" id="IPR052346">
    <property type="entry name" value="O-mannosyl-transferase_TMTC"/>
</dbReference>
<dbReference type="Pfam" id="PF13432">
    <property type="entry name" value="TPR_16"/>
    <property type="match status" value="1"/>
</dbReference>
<name>A0A3S8RW05_9BACL</name>
<dbReference type="Proteomes" id="UP000273145">
    <property type="component" value="Chromosome"/>
</dbReference>
<dbReference type="Gene3D" id="1.25.40.10">
    <property type="entry name" value="Tetratricopeptide repeat domain"/>
    <property type="match status" value="2"/>
</dbReference>
<dbReference type="KEGG" id="plen:EIM92_14380"/>
<dbReference type="PANTHER" id="PTHR44227">
    <property type="match status" value="1"/>
</dbReference>
<evidence type="ECO:0000313" key="3">
    <source>
        <dbReference type="EMBL" id="AZK47199.1"/>
    </source>
</evidence>
<dbReference type="GO" id="GO:0030968">
    <property type="term" value="P:endoplasmic reticulum unfolded protein response"/>
    <property type="evidence" value="ECO:0007669"/>
    <property type="project" value="TreeGrafter"/>
</dbReference>
<dbReference type="InterPro" id="IPR011990">
    <property type="entry name" value="TPR-like_helical_dom_sf"/>
</dbReference>
<protein>
    <submittedName>
        <fullName evidence="3">Tetratricopeptide repeat protein</fullName>
    </submittedName>
</protein>
<evidence type="ECO:0000256" key="1">
    <source>
        <dbReference type="ARBA" id="ARBA00022737"/>
    </source>
</evidence>
<reference evidence="3 4" key="1">
    <citation type="submission" date="2018-11" db="EMBL/GenBank/DDBJ databases">
        <title>Genome sequencing of Paenibacillus lentus DSM25539(T).</title>
        <authorList>
            <person name="Kook J.-K."/>
            <person name="Park S.-N."/>
            <person name="Lim Y.K."/>
        </authorList>
    </citation>
    <scope>NUCLEOTIDE SEQUENCE [LARGE SCALE GENOMIC DNA]</scope>
    <source>
        <strain evidence="3 4">DSM 25539</strain>
    </source>
</reference>
<dbReference type="SUPFAM" id="SSF48452">
    <property type="entry name" value="TPR-like"/>
    <property type="match status" value="1"/>
</dbReference>
<dbReference type="PANTHER" id="PTHR44227:SF3">
    <property type="entry name" value="PROTEIN O-MANNOSYL-TRANSFERASE TMTC4"/>
    <property type="match status" value="1"/>
</dbReference>
<keyword evidence="2" id="KW-0802">TPR repeat</keyword>
<evidence type="ECO:0000313" key="4">
    <source>
        <dbReference type="Proteomes" id="UP000273145"/>
    </source>
</evidence>
<sequence length="177" mass="20237">MQVEQYLKKAYRSIFDNDFEGAIHWFEQALSEGPDNADIHYRLSITCARSDRLEKAIHHARLAATLEPAHLEYKSHYDRLQSKELTVLAKKQLEQANARHKGLVKSAVTLLERAVHLDPLSVIAMLWLAIAYGELQQYSLALRAVQEAAQLPQDEAITKQLQKLEQRFKSEINQSSS</sequence>
<keyword evidence="4" id="KW-1185">Reference proteome</keyword>
<dbReference type="OrthoDB" id="2658522at2"/>
<dbReference type="EMBL" id="CP034248">
    <property type="protein sequence ID" value="AZK47199.1"/>
    <property type="molecule type" value="Genomic_DNA"/>
</dbReference>
<proteinExistence type="predicted"/>
<gene>
    <name evidence="3" type="ORF">EIM92_14380</name>
</gene>
<evidence type="ECO:0000256" key="2">
    <source>
        <dbReference type="ARBA" id="ARBA00022803"/>
    </source>
</evidence>
<accession>A0A3S8RW05</accession>
<organism evidence="3 4">
    <name type="scientific">Paenibacillus lentus</name>
    <dbReference type="NCBI Taxonomy" id="1338368"/>
    <lineage>
        <taxon>Bacteria</taxon>
        <taxon>Bacillati</taxon>
        <taxon>Bacillota</taxon>
        <taxon>Bacilli</taxon>
        <taxon>Bacillales</taxon>
        <taxon>Paenibacillaceae</taxon>
        <taxon>Paenibacillus</taxon>
    </lineage>
</organism>
<dbReference type="RefSeq" id="WP_125083235.1">
    <property type="nucleotide sequence ID" value="NZ_CP034248.1"/>
</dbReference>
<dbReference type="GO" id="GO:0000030">
    <property type="term" value="F:mannosyltransferase activity"/>
    <property type="evidence" value="ECO:0007669"/>
    <property type="project" value="TreeGrafter"/>
</dbReference>
<dbReference type="Pfam" id="PF14559">
    <property type="entry name" value="TPR_19"/>
    <property type="match status" value="1"/>
</dbReference>
<keyword evidence="1" id="KW-0677">Repeat</keyword>